<comment type="caution">
    <text evidence="1">The sequence shown here is derived from an EMBL/GenBank/DDBJ whole genome shotgun (WGS) entry which is preliminary data.</text>
</comment>
<organism evidence="1 2">
    <name type="scientific">Diphasiastrum complanatum</name>
    <name type="common">Issler's clubmoss</name>
    <name type="synonym">Lycopodium complanatum</name>
    <dbReference type="NCBI Taxonomy" id="34168"/>
    <lineage>
        <taxon>Eukaryota</taxon>
        <taxon>Viridiplantae</taxon>
        <taxon>Streptophyta</taxon>
        <taxon>Embryophyta</taxon>
        <taxon>Tracheophyta</taxon>
        <taxon>Lycopodiopsida</taxon>
        <taxon>Lycopodiales</taxon>
        <taxon>Lycopodiaceae</taxon>
        <taxon>Lycopodioideae</taxon>
        <taxon>Diphasiastrum</taxon>
    </lineage>
</organism>
<dbReference type="Proteomes" id="UP001162992">
    <property type="component" value="Chromosome 1"/>
</dbReference>
<evidence type="ECO:0000313" key="1">
    <source>
        <dbReference type="EMBL" id="KAJ7570706.1"/>
    </source>
</evidence>
<sequence length="278" mass="29919">MWQSWEIAPSLLSQNGLLHPDPAKAGDQPDQAFRAMEDVQMKDEEEELSKDDLFKAAESGRVEVFETLSHRQLSRLCALRNEDDRTLLHVAAAAGHSSVVKLIASNIDISKGGANESDEEGWTPLQSAVSSGHADVVTALLQSGADVQKSNKGGRTPLHYAASKGRIEIAHTLILHGAKVNQKDKVGCTPLHRAASAGHSEVCELLLEEGANIDATDRMGETPLMHAAIGGNQQVALLLIRHGADVDAEDKEGYTVLGRISDDMRQVLIDAARVMQEG</sequence>
<dbReference type="EMBL" id="CM055092">
    <property type="protein sequence ID" value="KAJ7570706.1"/>
    <property type="molecule type" value="Genomic_DNA"/>
</dbReference>
<reference evidence="2" key="1">
    <citation type="journal article" date="2024" name="Proc. Natl. Acad. Sci. U.S.A.">
        <title>Extraordinary preservation of gene collinearity over three hundred million years revealed in homosporous lycophytes.</title>
        <authorList>
            <person name="Li C."/>
            <person name="Wickell D."/>
            <person name="Kuo L.Y."/>
            <person name="Chen X."/>
            <person name="Nie B."/>
            <person name="Liao X."/>
            <person name="Peng D."/>
            <person name="Ji J."/>
            <person name="Jenkins J."/>
            <person name="Williams M."/>
            <person name="Shu S."/>
            <person name="Plott C."/>
            <person name="Barry K."/>
            <person name="Rajasekar S."/>
            <person name="Grimwood J."/>
            <person name="Han X."/>
            <person name="Sun S."/>
            <person name="Hou Z."/>
            <person name="He W."/>
            <person name="Dai G."/>
            <person name="Sun C."/>
            <person name="Schmutz J."/>
            <person name="Leebens-Mack J.H."/>
            <person name="Li F.W."/>
            <person name="Wang L."/>
        </authorList>
    </citation>
    <scope>NUCLEOTIDE SEQUENCE [LARGE SCALE GENOMIC DNA]</scope>
    <source>
        <strain evidence="2">cv. PW_Plant_1</strain>
    </source>
</reference>
<name>A0ACC2EW77_DIPCM</name>
<keyword evidence="2" id="KW-1185">Reference proteome</keyword>
<gene>
    <name evidence="1" type="ORF">O6H91_01G132500</name>
</gene>
<evidence type="ECO:0000313" key="2">
    <source>
        <dbReference type="Proteomes" id="UP001162992"/>
    </source>
</evidence>
<accession>A0ACC2EW77</accession>
<protein>
    <submittedName>
        <fullName evidence="1">Uncharacterized protein</fullName>
    </submittedName>
</protein>
<proteinExistence type="predicted"/>